<proteinExistence type="predicted"/>
<feature type="transmembrane region" description="Helical" evidence="1">
    <location>
        <begin position="20"/>
        <end position="41"/>
    </location>
</feature>
<dbReference type="EMBL" id="CCBN010000013">
    <property type="protein sequence ID" value="CDO56077.1"/>
    <property type="molecule type" value="Genomic_DNA"/>
</dbReference>
<dbReference type="AlphaFoldDB" id="A0A0J9XFI3"/>
<reference evidence="2" key="1">
    <citation type="submission" date="2014-03" db="EMBL/GenBank/DDBJ databases">
        <authorList>
            <person name="Casaregola S."/>
        </authorList>
    </citation>
    <scope>NUCLEOTIDE SEQUENCE [LARGE SCALE GENOMIC DNA]</scope>
    <source>
        <strain evidence="2">CLIB 918</strain>
    </source>
</reference>
<evidence type="ECO:0000313" key="2">
    <source>
        <dbReference type="EMBL" id="CDO56077.1"/>
    </source>
</evidence>
<feature type="transmembrane region" description="Helical" evidence="1">
    <location>
        <begin position="86"/>
        <end position="107"/>
    </location>
</feature>
<evidence type="ECO:0008006" key="4">
    <source>
        <dbReference type="Google" id="ProtNLM"/>
    </source>
</evidence>
<evidence type="ECO:0000313" key="3">
    <source>
        <dbReference type="Proteomes" id="UP000242525"/>
    </source>
</evidence>
<dbReference type="Proteomes" id="UP000242525">
    <property type="component" value="Unassembled WGS sequence"/>
</dbReference>
<protein>
    <recommendedName>
        <fullName evidence="4">MARVEL domain-containing protein</fullName>
    </recommendedName>
</protein>
<dbReference type="PANTHER" id="PTHR39608:SF1">
    <property type="entry name" value="INTEGRAL MEMBRANE PROTEIN (AFU_ORTHOLOGUE AFUA_5G08640)"/>
    <property type="match status" value="1"/>
</dbReference>
<sequence>MISFKIGKLRSLASTNLFILALRLVQFFFGGVVMGIMAYYIDIQLKAGLKAPSPYIFSLVVALSALFTQIIYCFSFEMKQAFFWDGAVGIGFLLSFFSFLNFAGGYLSCGWSSFNPFGSDRCAQTRSVFIMQIILAVLWFLTGMLQAIDFFRARRYIAAKVEV</sequence>
<accession>A0A0J9XFI3</accession>
<keyword evidence="1" id="KW-1133">Transmembrane helix</keyword>
<gene>
    <name evidence="2" type="ORF">BN980_GECA13s02639g</name>
</gene>
<feature type="transmembrane region" description="Helical" evidence="1">
    <location>
        <begin position="127"/>
        <end position="148"/>
    </location>
</feature>
<dbReference type="PANTHER" id="PTHR39608">
    <property type="entry name" value="INTEGRAL MEMBRANE PROTEIN (AFU_ORTHOLOGUE AFUA_5G08640)"/>
    <property type="match status" value="1"/>
</dbReference>
<keyword evidence="3" id="KW-1185">Reference proteome</keyword>
<keyword evidence="1" id="KW-0812">Transmembrane</keyword>
<dbReference type="OrthoDB" id="4074965at2759"/>
<keyword evidence="1" id="KW-0472">Membrane</keyword>
<organism evidence="2 3">
    <name type="scientific">Geotrichum candidum</name>
    <name type="common">Oospora lactis</name>
    <name type="synonym">Dipodascus geotrichum</name>
    <dbReference type="NCBI Taxonomy" id="1173061"/>
    <lineage>
        <taxon>Eukaryota</taxon>
        <taxon>Fungi</taxon>
        <taxon>Dikarya</taxon>
        <taxon>Ascomycota</taxon>
        <taxon>Saccharomycotina</taxon>
        <taxon>Dipodascomycetes</taxon>
        <taxon>Dipodascales</taxon>
        <taxon>Dipodascaceae</taxon>
        <taxon>Geotrichum</taxon>
    </lineage>
</organism>
<evidence type="ECO:0000256" key="1">
    <source>
        <dbReference type="SAM" id="Phobius"/>
    </source>
</evidence>
<feature type="transmembrane region" description="Helical" evidence="1">
    <location>
        <begin position="53"/>
        <end position="74"/>
    </location>
</feature>
<name>A0A0J9XFI3_GEOCN</name>
<comment type="caution">
    <text evidence="2">The sequence shown here is derived from an EMBL/GenBank/DDBJ whole genome shotgun (WGS) entry which is preliminary data.</text>
</comment>